<keyword evidence="10" id="KW-0624">Polysaccharide degradation</keyword>
<dbReference type="PANTHER" id="PTHR42715">
    <property type="entry name" value="BETA-GLUCOSIDASE"/>
    <property type="match status" value="1"/>
</dbReference>
<evidence type="ECO:0000256" key="6">
    <source>
        <dbReference type="ARBA" id="ARBA00023001"/>
    </source>
</evidence>
<keyword evidence="9" id="KW-0326">Glycosidase</keyword>
<evidence type="ECO:0000256" key="4">
    <source>
        <dbReference type="ARBA" id="ARBA00012744"/>
    </source>
</evidence>
<dbReference type="AlphaFoldDB" id="A0A8H5ZU32"/>
<dbReference type="GO" id="GO:0008422">
    <property type="term" value="F:beta-glucosidase activity"/>
    <property type="evidence" value="ECO:0007669"/>
    <property type="project" value="UniProtKB-EC"/>
</dbReference>
<sequence>MRCSTTQLNQLFNNFIFAEVYKRAVDIASQMSLTEKINLTTGTRLGIPSLCLQDSPLAIHFGMRGFDFPFSTQRIAYYICAADYNSAFPAGVNVAATWDKTRAYLRGQAMGETVKDIQGAGVIATAKHYILDEQEHFRQ</sequence>
<dbReference type="Gene3D" id="3.20.20.300">
    <property type="entry name" value="Glycoside hydrolase, family 3, N-terminal domain"/>
    <property type="match status" value="1"/>
</dbReference>
<evidence type="ECO:0000256" key="5">
    <source>
        <dbReference type="ARBA" id="ARBA00022801"/>
    </source>
</evidence>
<keyword evidence="7" id="KW-0325">Glycoprotein</keyword>
<keyword evidence="12" id="KW-1185">Reference proteome</keyword>
<dbReference type="GO" id="GO:0030245">
    <property type="term" value="P:cellulose catabolic process"/>
    <property type="evidence" value="ECO:0007669"/>
    <property type="project" value="UniProtKB-KW"/>
</dbReference>
<dbReference type="EC" id="3.2.1.21" evidence="4"/>
<comment type="pathway">
    <text evidence="2">Glycan metabolism; cellulose degradation.</text>
</comment>
<evidence type="ECO:0000313" key="11">
    <source>
        <dbReference type="EMBL" id="KAF5855712.1"/>
    </source>
</evidence>
<dbReference type="Proteomes" id="UP000541154">
    <property type="component" value="Unassembled WGS sequence"/>
</dbReference>
<keyword evidence="8" id="KW-0119">Carbohydrate metabolism</keyword>
<dbReference type="EMBL" id="SPNV01000395">
    <property type="protein sequence ID" value="KAF5855712.1"/>
    <property type="molecule type" value="Genomic_DNA"/>
</dbReference>
<accession>A0A8H5ZU32</accession>
<dbReference type="InterPro" id="IPR036962">
    <property type="entry name" value="Glyco_hydro_3_N_sf"/>
</dbReference>
<comment type="catalytic activity">
    <reaction evidence="1">
        <text>Hydrolysis of terminal, non-reducing beta-D-glucosyl residues with release of beta-D-glucose.</text>
        <dbReference type="EC" id="3.2.1.21"/>
    </reaction>
</comment>
<evidence type="ECO:0000256" key="3">
    <source>
        <dbReference type="ARBA" id="ARBA00005336"/>
    </source>
</evidence>
<evidence type="ECO:0000256" key="1">
    <source>
        <dbReference type="ARBA" id="ARBA00000448"/>
    </source>
</evidence>
<dbReference type="InterPro" id="IPR050288">
    <property type="entry name" value="Cellulose_deg_GH3"/>
</dbReference>
<reference evidence="11 12" key="1">
    <citation type="submission" date="2019-04" db="EMBL/GenBank/DDBJ databases">
        <title>Aspergillus burnettii sp. nov., novel species from soil in southeast Queensland.</title>
        <authorList>
            <person name="Gilchrist C.L.M."/>
            <person name="Pitt J.I."/>
            <person name="Lange L."/>
            <person name="Lacey H.J."/>
            <person name="Vuong D."/>
            <person name="Midgley D.J."/>
            <person name="Greenfield P."/>
            <person name="Bradbury M."/>
            <person name="Lacey E."/>
            <person name="Busk P.K."/>
            <person name="Pilgaard B."/>
            <person name="Chooi Y.H."/>
            <person name="Piggott A.M."/>
        </authorList>
    </citation>
    <scope>NUCLEOTIDE SEQUENCE [LARGE SCALE GENOMIC DNA]</scope>
    <source>
        <strain evidence="11 12">FRR 5400</strain>
    </source>
</reference>
<proteinExistence type="inferred from homology"/>
<evidence type="ECO:0000256" key="10">
    <source>
        <dbReference type="ARBA" id="ARBA00023326"/>
    </source>
</evidence>
<comment type="caution">
    <text evidence="11">The sequence shown here is derived from an EMBL/GenBank/DDBJ whole genome shotgun (WGS) entry which is preliminary data.</text>
</comment>
<comment type="similarity">
    <text evidence="3">Belongs to the glycosyl hydrolase 3 family.</text>
</comment>
<evidence type="ECO:0000256" key="9">
    <source>
        <dbReference type="ARBA" id="ARBA00023295"/>
    </source>
</evidence>
<dbReference type="PANTHER" id="PTHR42715:SF29">
    <property type="entry name" value="BETA-GLUCOSIDASE A-RELATED"/>
    <property type="match status" value="1"/>
</dbReference>
<keyword evidence="6" id="KW-0136">Cellulose degradation</keyword>
<protein>
    <recommendedName>
        <fullName evidence="4">beta-glucosidase</fullName>
        <ecNumber evidence="4">3.2.1.21</ecNumber>
    </recommendedName>
</protein>
<evidence type="ECO:0000256" key="8">
    <source>
        <dbReference type="ARBA" id="ARBA00023277"/>
    </source>
</evidence>
<name>A0A8H5ZU32_PETAA</name>
<dbReference type="SUPFAM" id="SSF51445">
    <property type="entry name" value="(Trans)glycosidases"/>
    <property type="match status" value="1"/>
</dbReference>
<gene>
    <name evidence="11" type="ORF">ETB97_008582</name>
</gene>
<organism evidence="11 12">
    <name type="scientific">Petromyces alliaceus</name>
    <name type="common">Aspergillus alliaceus</name>
    <dbReference type="NCBI Taxonomy" id="209559"/>
    <lineage>
        <taxon>Eukaryota</taxon>
        <taxon>Fungi</taxon>
        <taxon>Dikarya</taxon>
        <taxon>Ascomycota</taxon>
        <taxon>Pezizomycotina</taxon>
        <taxon>Eurotiomycetes</taxon>
        <taxon>Eurotiomycetidae</taxon>
        <taxon>Eurotiales</taxon>
        <taxon>Aspergillaceae</taxon>
        <taxon>Aspergillus</taxon>
        <taxon>Aspergillus subgen. Circumdati</taxon>
    </lineage>
</organism>
<evidence type="ECO:0000256" key="7">
    <source>
        <dbReference type="ARBA" id="ARBA00023180"/>
    </source>
</evidence>
<evidence type="ECO:0000256" key="2">
    <source>
        <dbReference type="ARBA" id="ARBA00004987"/>
    </source>
</evidence>
<dbReference type="InterPro" id="IPR001764">
    <property type="entry name" value="Glyco_hydro_3_N"/>
</dbReference>
<keyword evidence="5" id="KW-0378">Hydrolase</keyword>
<dbReference type="InterPro" id="IPR017853">
    <property type="entry name" value="GH"/>
</dbReference>
<evidence type="ECO:0000313" key="12">
    <source>
        <dbReference type="Proteomes" id="UP000541154"/>
    </source>
</evidence>
<dbReference type="PRINTS" id="PR00133">
    <property type="entry name" value="GLHYDRLASE3"/>
</dbReference>